<reference evidence="2 3" key="1">
    <citation type="journal article" date="2015" name="Genome Announc.">
        <title>Complete Genome Sequencing of Protease-Producing Novel Arthrobacter sp. Strain IHBB 11108 Using PacBio Single-Molecule Real-Time Sequencing Technology.</title>
        <authorList>
            <person name="Kiran S."/>
            <person name="Swarnkar M.K."/>
            <person name="Pal M."/>
            <person name="Thakur R."/>
            <person name="Tewari R."/>
            <person name="Singh A.K."/>
            <person name="Gulati A."/>
        </authorList>
    </citation>
    <scope>NUCLEOTIDE SEQUENCE [LARGE SCALE GENOMIC DNA]</scope>
    <source>
        <strain evidence="2 3">IHBB 11108</strain>
    </source>
</reference>
<dbReference type="Gene3D" id="3.40.430.10">
    <property type="entry name" value="Dihydrofolate Reductase, subunit A"/>
    <property type="match status" value="1"/>
</dbReference>
<gene>
    <name evidence="2" type="ORF">UM93_14765</name>
</gene>
<dbReference type="PATRIC" id="fig|1618207.4.peg.3007"/>
<dbReference type="GO" id="GO:0009231">
    <property type="term" value="P:riboflavin biosynthetic process"/>
    <property type="evidence" value="ECO:0007669"/>
    <property type="project" value="InterPro"/>
</dbReference>
<protein>
    <recommendedName>
        <fullName evidence="1">Bacterial bifunctional deaminase-reductase C-terminal domain-containing protein</fullName>
    </recommendedName>
</protein>
<dbReference type="Pfam" id="PF01872">
    <property type="entry name" value="RibD_C"/>
    <property type="match status" value="1"/>
</dbReference>
<dbReference type="AlphaFoldDB" id="A0A0D4C1G6"/>
<evidence type="ECO:0000313" key="3">
    <source>
        <dbReference type="Proteomes" id="UP000061839"/>
    </source>
</evidence>
<dbReference type="EMBL" id="CP011005">
    <property type="protein sequence ID" value="AJT42443.1"/>
    <property type="molecule type" value="Genomic_DNA"/>
</dbReference>
<dbReference type="Proteomes" id="UP000061839">
    <property type="component" value="Chromosome"/>
</dbReference>
<dbReference type="InterPro" id="IPR024072">
    <property type="entry name" value="DHFR-like_dom_sf"/>
</dbReference>
<proteinExistence type="predicted"/>
<dbReference type="InterPro" id="IPR002734">
    <property type="entry name" value="RibDG_C"/>
</dbReference>
<dbReference type="RefSeq" id="WP_045076299.1">
    <property type="nucleotide sequence ID" value="NZ_CP011005.1"/>
</dbReference>
<dbReference type="KEGG" id="ari:UM93_14765"/>
<dbReference type="OrthoDB" id="7949219at2"/>
<dbReference type="GO" id="GO:0008703">
    <property type="term" value="F:5-amino-6-(5-phosphoribosylamino)uracil reductase activity"/>
    <property type="evidence" value="ECO:0007669"/>
    <property type="project" value="InterPro"/>
</dbReference>
<name>A0A0D4C1G6_9MICC</name>
<dbReference type="HOGENOM" id="CLU_043966_1_2_11"/>
<dbReference type="STRING" id="1618207.UM93_14765"/>
<keyword evidence="3" id="KW-1185">Reference proteome</keyword>
<accession>A0A0D4C1G6</accession>
<dbReference type="SUPFAM" id="SSF53597">
    <property type="entry name" value="Dihydrofolate reductase-like"/>
    <property type="match status" value="1"/>
</dbReference>
<evidence type="ECO:0000313" key="2">
    <source>
        <dbReference type="EMBL" id="AJT42443.1"/>
    </source>
</evidence>
<organism evidence="2 3">
    <name type="scientific">Psychromicrobium lacuslunae</name>
    <dbReference type="NCBI Taxonomy" id="1618207"/>
    <lineage>
        <taxon>Bacteria</taxon>
        <taxon>Bacillati</taxon>
        <taxon>Actinomycetota</taxon>
        <taxon>Actinomycetes</taxon>
        <taxon>Micrococcales</taxon>
        <taxon>Micrococcaceae</taxon>
        <taxon>Psychromicrobium</taxon>
    </lineage>
</organism>
<feature type="domain" description="Bacterial bifunctional deaminase-reductase C-terminal" evidence="1">
    <location>
        <begin position="4"/>
        <end position="181"/>
    </location>
</feature>
<sequence>MGTLTTAMFMTLDGMTETPEGAMIAPAWSADMEKYWSGSNAREGQMLLYGSKAFEFNAQFWQEAAENPKNPEEHRRFARTMNALPKVVFSSSLSEVGWNAKVESRPVAEAVPQIKAEFDGEIVAVGGISIVSSLIEARLVDTYRFLLTPQIAGAGRSIFDQINTTTKLELISSQTLDTGSVLLNYQPSAS</sequence>
<evidence type="ECO:0000259" key="1">
    <source>
        <dbReference type="Pfam" id="PF01872"/>
    </source>
</evidence>